<dbReference type="AlphaFoldDB" id="A0A6A8DJ45"/>
<dbReference type="InterPro" id="IPR036390">
    <property type="entry name" value="WH_DNA-bd_sf"/>
</dbReference>
<dbReference type="PANTHER" id="PTHR30363">
    <property type="entry name" value="HTH-TYPE TRANSCRIPTIONAL REGULATOR SRLR-RELATED"/>
    <property type="match status" value="1"/>
</dbReference>
<dbReference type="SUPFAM" id="SSF46785">
    <property type="entry name" value="Winged helix' DNA-binding domain"/>
    <property type="match status" value="1"/>
</dbReference>
<dbReference type="PANTHER" id="PTHR30363:SF44">
    <property type="entry name" value="AGA OPERON TRANSCRIPTIONAL REPRESSOR-RELATED"/>
    <property type="match status" value="1"/>
</dbReference>
<dbReference type="Gene3D" id="1.10.10.10">
    <property type="entry name" value="Winged helix-like DNA-binding domain superfamily/Winged helix DNA-binding domain"/>
    <property type="match status" value="1"/>
</dbReference>
<comment type="caution">
    <text evidence="5">The sequence shown here is derived from an EMBL/GenBank/DDBJ whole genome shotgun (WGS) entry which is preliminary data.</text>
</comment>
<dbReference type="RefSeq" id="WP_338079455.1">
    <property type="nucleotide sequence ID" value="NZ_WJNG01000011.1"/>
</dbReference>
<dbReference type="EMBL" id="WJNG01000011">
    <property type="protein sequence ID" value="MRH43759.1"/>
    <property type="molecule type" value="Genomic_DNA"/>
</dbReference>
<evidence type="ECO:0000256" key="3">
    <source>
        <dbReference type="ARBA" id="ARBA00023163"/>
    </source>
</evidence>
<keyword evidence="6" id="KW-1185">Reference proteome</keyword>
<dbReference type="Pfam" id="PF08220">
    <property type="entry name" value="HTH_DeoR"/>
    <property type="match status" value="1"/>
</dbReference>
<proteinExistence type="predicted"/>
<dbReference type="InterPro" id="IPR050313">
    <property type="entry name" value="Carb_Metab_HTH_regulators"/>
</dbReference>
<dbReference type="PRINTS" id="PR00037">
    <property type="entry name" value="HTHLACR"/>
</dbReference>
<dbReference type="SMART" id="SM01134">
    <property type="entry name" value="DeoRC"/>
    <property type="match status" value="1"/>
</dbReference>
<dbReference type="Proteomes" id="UP000799092">
    <property type="component" value="Unassembled WGS sequence"/>
</dbReference>
<dbReference type="InterPro" id="IPR037171">
    <property type="entry name" value="NagB/RpiA_transferase-like"/>
</dbReference>
<dbReference type="SUPFAM" id="SSF100950">
    <property type="entry name" value="NagB/RpiA/CoA transferase-like"/>
    <property type="match status" value="1"/>
</dbReference>
<dbReference type="Pfam" id="PF00455">
    <property type="entry name" value="DeoRC"/>
    <property type="match status" value="1"/>
</dbReference>
<sequence length="254" mass="28383">MLVGERQHKIVEILNERKSIRVSELSNIFSVTEETIRRDLEKLEKDKKLSRSHGGAISVSPSESLELPYSEREITNVKEKKEIALEAVKQVNEGDKIILDASTTAWYMAKALPNIPITVLTNSIKVVMELSAKKEIAVISTGGILAPESLSYVGPLAESSLDSYHVNKAFISCKGLHIERGISESNEQQARIKKKMIDITDLVYIMIDHTKFGVQAFSRLSSLDKIDHVITDSQIKPGIMQQLEEKSLNLIKVN</sequence>
<dbReference type="GO" id="GO:0003677">
    <property type="term" value="F:DNA binding"/>
    <property type="evidence" value="ECO:0007669"/>
    <property type="project" value="UniProtKB-KW"/>
</dbReference>
<dbReference type="GO" id="GO:0003700">
    <property type="term" value="F:DNA-binding transcription factor activity"/>
    <property type="evidence" value="ECO:0007669"/>
    <property type="project" value="InterPro"/>
</dbReference>
<keyword evidence="1" id="KW-0805">Transcription regulation</keyword>
<evidence type="ECO:0000259" key="4">
    <source>
        <dbReference type="PROSITE" id="PS51000"/>
    </source>
</evidence>
<evidence type="ECO:0000256" key="1">
    <source>
        <dbReference type="ARBA" id="ARBA00023015"/>
    </source>
</evidence>
<evidence type="ECO:0000313" key="6">
    <source>
        <dbReference type="Proteomes" id="UP000799092"/>
    </source>
</evidence>
<keyword evidence="3" id="KW-0804">Transcription</keyword>
<feature type="domain" description="HTH deoR-type" evidence="4">
    <location>
        <begin position="3"/>
        <end position="58"/>
    </location>
</feature>
<evidence type="ECO:0000313" key="5">
    <source>
        <dbReference type="EMBL" id="MRH43759.1"/>
    </source>
</evidence>
<organism evidence="5 6">
    <name type="scientific">Aquibacillus halophilus</name>
    <dbReference type="NCBI Taxonomy" id="930132"/>
    <lineage>
        <taxon>Bacteria</taxon>
        <taxon>Bacillati</taxon>
        <taxon>Bacillota</taxon>
        <taxon>Bacilli</taxon>
        <taxon>Bacillales</taxon>
        <taxon>Bacillaceae</taxon>
        <taxon>Aquibacillus</taxon>
    </lineage>
</organism>
<keyword evidence="2" id="KW-0238">DNA-binding</keyword>
<name>A0A6A8DJ45_9BACI</name>
<reference evidence="5" key="1">
    <citation type="submission" date="2019-11" db="EMBL/GenBank/DDBJ databases">
        <authorList>
            <person name="Li J."/>
        </authorList>
    </citation>
    <scope>NUCLEOTIDE SEQUENCE</scope>
    <source>
        <strain evidence="5">B6B</strain>
    </source>
</reference>
<gene>
    <name evidence="5" type="ORF">GH741_13865</name>
</gene>
<protein>
    <submittedName>
        <fullName evidence="5">DeoR family transcriptional regulator</fullName>
    </submittedName>
</protein>
<dbReference type="InterPro" id="IPR001034">
    <property type="entry name" value="DeoR_HTH"/>
</dbReference>
<evidence type="ECO:0000256" key="2">
    <source>
        <dbReference type="ARBA" id="ARBA00023125"/>
    </source>
</evidence>
<dbReference type="PROSITE" id="PS00894">
    <property type="entry name" value="HTH_DEOR_1"/>
    <property type="match status" value="1"/>
</dbReference>
<dbReference type="InterPro" id="IPR018356">
    <property type="entry name" value="Tscrpt_reg_HTH_DeoR_CS"/>
</dbReference>
<dbReference type="SMART" id="SM00420">
    <property type="entry name" value="HTH_DEOR"/>
    <property type="match status" value="1"/>
</dbReference>
<dbReference type="InterPro" id="IPR014036">
    <property type="entry name" value="DeoR-like_C"/>
</dbReference>
<dbReference type="InterPro" id="IPR036388">
    <property type="entry name" value="WH-like_DNA-bd_sf"/>
</dbReference>
<dbReference type="PROSITE" id="PS51000">
    <property type="entry name" value="HTH_DEOR_2"/>
    <property type="match status" value="1"/>
</dbReference>
<accession>A0A6A8DJ45</accession>